<sequence length="43" mass="4632">MKNFDSYLAVVAGALTLVMPKVGLIIVAVFLILAGLWKLGKKE</sequence>
<protein>
    <submittedName>
        <fullName evidence="2">DUF3096 domain-containing protein</fullName>
    </submittedName>
</protein>
<dbReference type="Pfam" id="PF11295">
    <property type="entry name" value="DUF3096"/>
    <property type="match status" value="1"/>
</dbReference>
<keyword evidence="1" id="KW-0472">Membrane</keyword>
<dbReference type="AlphaFoldDB" id="A0A2M7CHB4"/>
<organism evidence="2 3">
    <name type="scientific">Candidatus Berkelbacteria bacterium CG03_land_8_20_14_0_80_40_36</name>
    <dbReference type="NCBI Taxonomy" id="1974509"/>
    <lineage>
        <taxon>Bacteria</taxon>
        <taxon>Candidatus Berkelbacteria</taxon>
    </lineage>
</organism>
<reference evidence="3" key="1">
    <citation type="submission" date="2017-09" db="EMBL/GenBank/DDBJ databases">
        <title>Depth-based differentiation of microbial function through sediment-hosted aquifers and enrichment of novel symbionts in the deep terrestrial subsurface.</title>
        <authorList>
            <person name="Probst A.J."/>
            <person name="Ladd B."/>
            <person name="Jarett J.K."/>
            <person name="Geller-Mcgrath D.E."/>
            <person name="Sieber C.M.K."/>
            <person name="Emerson J.B."/>
            <person name="Anantharaman K."/>
            <person name="Thomas B.C."/>
            <person name="Malmstrom R."/>
            <person name="Stieglmeier M."/>
            <person name="Klingl A."/>
            <person name="Woyke T."/>
            <person name="Ryan C.M."/>
            <person name="Banfield J.F."/>
        </authorList>
    </citation>
    <scope>NUCLEOTIDE SEQUENCE [LARGE SCALE GENOMIC DNA]</scope>
</reference>
<dbReference type="Proteomes" id="UP000229966">
    <property type="component" value="Unassembled WGS sequence"/>
</dbReference>
<evidence type="ECO:0000313" key="2">
    <source>
        <dbReference type="EMBL" id="PIV25035.1"/>
    </source>
</evidence>
<evidence type="ECO:0000313" key="3">
    <source>
        <dbReference type="Proteomes" id="UP000229966"/>
    </source>
</evidence>
<keyword evidence="1" id="KW-1133">Transmembrane helix</keyword>
<evidence type="ECO:0000256" key="1">
    <source>
        <dbReference type="SAM" id="Phobius"/>
    </source>
</evidence>
<dbReference type="EMBL" id="PEUM01000112">
    <property type="protein sequence ID" value="PIV25035.1"/>
    <property type="molecule type" value="Genomic_DNA"/>
</dbReference>
<keyword evidence="1" id="KW-0812">Transmembrane</keyword>
<gene>
    <name evidence="2" type="ORF">COS38_03800</name>
</gene>
<comment type="caution">
    <text evidence="2">The sequence shown here is derived from an EMBL/GenBank/DDBJ whole genome shotgun (WGS) entry which is preliminary data.</text>
</comment>
<dbReference type="InterPro" id="IPR021446">
    <property type="entry name" value="DUF3096"/>
</dbReference>
<feature type="transmembrane region" description="Helical" evidence="1">
    <location>
        <begin position="6"/>
        <end position="37"/>
    </location>
</feature>
<name>A0A2M7CHB4_9BACT</name>
<accession>A0A2M7CHB4</accession>
<proteinExistence type="predicted"/>